<protein>
    <submittedName>
        <fullName evidence="2">Uncharacterized protein</fullName>
    </submittedName>
</protein>
<evidence type="ECO:0000313" key="3">
    <source>
        <dbReference type="EMBL" id="KAH0575074.1"/>
    </source>
</evidence>
<evidence type="ECO:0000313" key="2">
    <source>
        <dbReference type="EMBL" id="EST48494.1"/>
    </source>
</evidence>
<dbReference type="VEuPathDB" id="GiardiaDB:SS50377_22696"/>
<evidence type="ECO:0000313" key="4">
    <source>
        <dbReference type="Proteomes" id="UP000018208"/>
    </source>
</evidence>
<dbReference type="AlphaFoldDB" id="V6M568"/>
<proteinExistence type="predicted"/>
<dbReference type="EMBL" id="AUWU02000003">
    <property type="protein sequence ID" value="KAH0575074.1"/>
    <property type="molecule type" value="Genomic_DNA"/>
</dbReference>
<organism evidence="2">
    <name type="scientific">Spironucleus salmonicida</name>
    <dbReference type="NCBI Taxonomy" id="348837"/>
    <lineage>
        <taxon>Eukaryota</taxon>
        <taxon>Metamonada</taxon>
        <taxon>Diplomonadida</taxon>
        <taxon>Hexamitidae</taxon>
        <taxon>Hexamitinae</taxon>
        <taxon>Spironucleus</taxon>
    </lineage>
</organism>
<reference evidence="2 3" key="1">
    <citation type="journal article" date="2014" name="PLoS Genet.">
        <title>The Genome of Spironucleus salmonicida Highlights a Fish Pathogen Adapted to Fluctuating Environments.</title>
        <authorList>
            <person name="Xu F."/>
            <person name="Jerlstrom-Hultqvist J."/>
            <person name="Einarsson E."/>
            <person name="Astvaldsson A."/>
            <person name="Svard S.G."/>
            <person name="Andersson J.O."/>
        </authorList>
    </citation>
    <scope>NUCLEOTIDE SEQUENCE</scope>
    <source>
        <strain evidence="3">ATCC 50377</strain>
    </source>
</reference>
<keyword evidence="4" id="KW-1185">Reference proteome</keyword>
<dbReference type="EMBL" id="KI545983">
    <property type="protein sequence ID" value="EST48494.1"/>
    <property type="molecule type" value="Genomic_DNA"/>
</dbReference>
<gene>
    <name evidence="2" type="ORF">SS50377_11328</name>
    <name evidence="1" type="ORF">SS50377_15978</name>
    <name evidence="3" type="ORF">SS50377_22696</name>
</gene>
<dbReference type="EMBL" id="KI546124">
    <property type="protein sequence ID" value="EST44175.1"/>
    <property type="molecule type" value="Genomic_DNA"/>
</dbReference>
<accession>V6M568</accession>
<reference evidence="3" key="2">
    <citation type="submission" date="2020-12" db="EMBL/GenBank/DDBJ databases">
        <title>New Spironucleus salmonicida genome in near-complete chromosomes.</title>
        <authorList>
            <person name="Xu F."/>
            <person name="Kurt Z."/>
            <person name="Jimenez-Gonzalez A."/>
            <person name="Astvaldsson A."/>
            <person name="Andersson J.O."/>
            <person name="Svard S.G."/>
        </authorList>
    </citation>
    <scope>NUCLEOTIDE SEQUENCE</scope>
    <source>
        <strain evidence="3">ATCC 50377</strain>
    </source>
</reference>
<name>V6M568_9EUKA</name>
<sequence>MRQPQQCSFENSMRAPSLLARRVTPSPGTANWPWKVTGTGPPGRMVEQAQEDAKKLAIGTQLVALILDYPQSYHEIGLDGNCIPVEPPDGELQFSSMRDQLSQDIFHLLSSEPLGSYCSAEAALSWQGPCSYTRNNHQET</sequence>
<evidence type="ECO:0000313" key="1">
    <source>
        <dbReference type="EMBL" id="EST44175.1"/>
    </source>
</evidence>
<dbReference type="Proteomes" id="UP000018208">
    <property type="component" value="Unassembled WGS sequence"/>
</dbReference>